<keyword evidence="11" id="KW-1185">Reference proteome</keyword>
<feature type="transmembrane region" description="Helical" evidence="9">
    <location>
        <begin position="78"/>
        <end position="100"/>
    </location>
</feature>
<feature type="transmembrane region" description="Helical" evidence="9">
    <location>
        <begin position="21"/>
        <end position="41"/>
    </location>
</feature>
<keyword evidence="6 9" id="KW-1133">Transmembrane helix</keyword>
<evidence type="ECO:0000256" key="1">
    <source>
        <dbReference type="ARBA" id="ARBA00004651"/>
    </source>
</evidence>
<dbReference type="STRING" id="1515439.SAMN06265784_10870"/>
<evidence type="ECO:0000256" key="3">
    <source>
        <dbReference type="ARBA" id="ARBA00022448"/>
    </source>
</evidence>
<feature type="transmembrane region" description="Helical" evidence="9">
    <location>
        <begin position="280"/>
        <end position="300"/>
    </location>
</feature>
<evidence type="ECO:0000256" key="5">
    <source>
        <dbReference type="ARBA" id="ARBA00022692"/>
    </source>
</evidence>
<feature type="transmembrane region" description="Helical" evidence="9">
    <location>
        <begin position="307"/>
        <end position="325"/>
    </location>
</feature>
<evidence type="ECO:0000256" key="8">
    <source>
        <dbReference type="SAM" id="MobiDB-lite"/>
    </source>
</evidence>
<proteinExistence type="inferred from homology"/>
<name>A0A1X7LSG3_9BURK</name>
<gene>
    <name evidence="10" type="ORF">SAMN06265784_10870</name>
</gene>
<dbReference type="EMBL" id="FXAT01000008">
    <property type="protein sequence ID" value="SMG56202.1"/>
    <property type="molecule type" value="Genomic_DNA"/>
</dbReference>
<keyword evidence="5 9" id="KW-0812">Transmembrane</keyword>
<protein>
    <submittedName>
        <fullName evidence="10">Predicted PurR-regulated permease PerM</fullName>
    </submittedName>
</protein>
<dbReference type="PANTHER" id="PTHR21716:SF53">
    <property type="entry name" value="PERMEASE PERM-RELATED"/>
    <property type="match status" value="1"/>
</dbReference>
<dbReference type="InterPro" id="IPR002549">
    <property type="entry name" value="AI-2E-like"/>
</dbReference>
<evidence type="ECO:0000256" key="7">
    <source>
        <dbReference type="ARBA" id="ARBA00023136"/>
    </source>
</evidence>
<organism evidence="10 11">
    <name type="scientific">Paraburkholderia susongensis</name>
    <dbReference type="NCBI Taxonomy" id="1515439"/>
    <lineage>
        <taxon>Bacteria</taxon>
        <taxon>Pseudomonadati</taxon>
        <taxon>Pseudomonadota</taxon>
        <taxon>Betaproteobacteria</taxon>
        <taxon>Burkholderiales</taxon>
        <taxon>Burkholderiaceae</taxon>
        <taxon>Paraburkholderia</taxon>
    </lineage>
</organism>
<accession>A0A1X7LSG3</accession>
<dbReference type="PANTHER" id="PTHR21716">
    <property type="entry name" value="TRANSMEMBRANE PROTEIN"/>
    <property type="match status" value="1"/>
</dbReference>
<dbReference type="RefSeq" id="WP_085487231.1">
    <property type="nucleotide sequence ID" value="NZ_FXAT01000008.1"/>
</dbReference>
<reference evidence="11" key="1">
    <citation type="submission" date="2017-04" db="EMBL/GenBank/DDBJ databases">
        <authorList>
            <person name="Varghese N."/>
            <person name="Submissions S."/>
        </authorList>
    </citation>
    <scope>NUCLEOTIDE SEQUENCE [LARGE SCALE GENOMIC DNA]</scope>
    <source>
        <strain evidence="11">LMG 29540</strain>
    </source>
</reference>
<evidence type="ECO:0000256" key="9">
    <source>
        <dbReference type="SAM" id="Phobius"/>
    </source>
</evidence>
<comment type="similarity">
    <text evidence="2">Belongs to the autoinducer-2 exporter (AI-2E) (TC 2.A.86) family.</text>
</comment>
<evidence type="ECO:0000313" key="11">
    <source>
        <dbReference type="Proteomes" id="UP000193228"/>
    </source>
</evidence>
<sequence length="656" mass="70404">MKISLPPPQGRPNRVYPPGTPGLHGLVSLITGVVVVCGLYFGREVLMPITLSVLLSFLLAPLVQMLRRLHMGQLPSIFIAVLFALASLLAIGALIGAQLVQLAGDLPQYQEAIEQKIETVQEKTVGRADSLMSSAAATLQRMAPSRPAPPRPTGRAARNAPAVPQPVEVHEPAPTPIQLAQRALSPAIAPIETTFIVLVVTIFILLQREDLRDRLISLFGSRDLHRTTTAINDAAGRLSRYFVAQLGVNLSAGSVIAIGLAIIGVPGALLFGVIAALLRFVPYIGIWIAAILAVFLAAAIQPQWTMAVYTLILFIVVDVVAGQIAEPLLYGHRSGLSPLAVVVAAIFWSWLWGPIGLVLSTPLTLCVVTLGRYADRLNFLTVLLGDQPALTPAQNFYQRLLADDPHEAIVQAERLLREMSLIDYYDQVALEGLRLARNDALRGVLMPEQLQRVNDALVDIVENLEITNGLPDAFSRVETADGDGASALLATAQGDSVERRDGHVIAHSQESHEAGKTAVLCVPGRGAFDEVTTAIAVQLLGRQGFKPMMATHSGYRSARADEPSFKDAPIICIVSLDAPESPPYLRNMLRRTREWRPSATLVVGVGVGETTERNGAELDAAGALQTSPTFRTMIEECRAATGALSARQPTHTAGAQ</sequence>
<dbReference type="OrthoDB" id="9816139at2"/>
<feature type="region of interest" description="Disordered" evidence="8">
    <location>
        <begin position="140"/>
        <end position="161"/>
    </location>
</feature>
<feature type="transmembrane region" description="Helical" evidence="9">
    <location>
        <begin position="187"/>
        <end position="206"/>
    </location>
</feature>
<evidence type="ECO:0000256" key="4">
    <source>
        <dbReference type="ARBA" id="ARBA00022475"/>
    </source>
</evidence>
<evidence type="ECO:0000256" key="2">
    <source>
        <dbReference type="ARBA" id="ARBA00009773"/>
    </source>
</evidence>
<dbReference type="GO" id="GO:0055085">
    <property type="term" value="P:transmembrane transport"/>
    <property type="evidence" value="ECO:0007669"/>
    <property type="project" value="TreeGrafter"/>
</dbReference>
<evidence type="ECO:0000256" key="6">
    <source>
        <dbReference type="ARBA" id="ARBA00022989"/>
    </source>
</evidence>
<comment type="subcellular location">
    <subcellularLocation>
        <location evidence="1">Cell membrane</location>
        <topology evidence="1">Multi-pass membrane protein</topology>
    </subcellularLocation>
</comment>
<dbReference type="GO" id="GO:0005886">
    <property type="term" value="C:plasma membrane"/>
    <property type="evidence" value="ECO:0007669"/>
    <property type="project" value="UniProtKB-SubCell"/>
</dbReference>
<feature type="transmembrane region" description="Helical" evidence="9">
    <location>
        <begin position="246"/>
        <end position="274"/>
    </location>
</feature>
<keyword evidence="7 9" id="KW-0472">Membrane</keyword>
<dbReference type="Proteomes" id="UP000193228">
    <property type="component" value="Unassembled WGS sequence"/>
</dbReference>
<evidence type="ECO:0000313" key="10">
    <source>
        <dbReference type="EMBL" id="SMG56202.1"/>
    </source>
</evidence>
<keyword evidence="4" id="KW-1003">Cell membrane</keyword>
<dbReference type="AlphaFoldDB" id="A0A1X7LSG3"/>
<keyword evidence="3" id="KW-0813">Transport</keyword>
<feature type="transmembrane region" description="Helical" evidence="9">
    <location>
        <begin position="345"/>
        <end position="370"/>
    </location>
</feature>
<dbReference type="Pfam" id="PF01594">
    <property type="entry name" value="AI-2E_transport"/>
    <property type="match status" value="2"/>
</dbReference>